<comment type="caution">
    <text evidence="3">The sequence shown here is derived from an EMBL/GenBank/DDBJ whole genome shotgun (WGS) entry which is preliminary data.</text>
</comment>
<accession>A0A4U0QTR3</accession>
<keyword evidence="1" id="KW-0812">Transmembrane</keyword>
<evidence type="ECO:0000259" key="2">
    <source>
        <dbReference type="Pfam" id="PF19029"/>
    </source>
</evidence>
<evidence type="ECO:0000256" key="1">
    <source>
        <dbReference type="SAM" id="Phobius"/>
    </source>
</evidence>
<proteinExistence type="predicted"/>
<name>A0A4U0QTR3_9RHOB</name>
<dbReference type="Proteomes" id="UP000306223">
    <property type="component" value="Unassembled WGS sequence"/>
</dbReference>
<dbReference type="Pfam" id="PF19029">
    <property type="entry name" value="DUF883_C"/>
    <property type="match status" value="1"/>
</dbReference>
<keyword evidence="1" id="KW-0472">Membrane</keyword>
<dbReference type="EMBL" id="SUNH01000008">
    <property type="protein sequence ID" value="TJZ85473.1"/>
    <property type="molecule type" value="Genomic_DNA"/>
</dbReference>
<keyword evidence="4" id="KW-1185">Reference proteome</keyword>
<feature type="transmembrane region" description="Helical" evidence="1">
    <location>
        <begin position="74"/>
        <end position="92"/>
    </location>
</feature>
<gene>
    <name evidence="3" type="ORF">FA740_06165</name>
</gene>
<sequence>MPPHSTEGTVHGSDEALLRKDCRGFTSQVRCHSWTACPSPHRLYKVGEQQAQDAAFYAELGCQETRDLVRGYPAQALGIAAGIGVLLGLLMARR</sequence>
<dbReference type="InterPro" id="IPR043605">
    <property type="entry name" value="DUF883_C"/>
</dbReference>
<feature type="domain" description="DUF883" evidence="2">
    <location>
        <begin position="65"/>
        <end position="94"/>
    </location>
</feature>
<organism evidence="3 4">
    <name type="scientific">Paracoccus hibiscisoli</name>
    <dbReference type="NCBI Taxonomy" id="2023261"/>
    <lineage>
        <taxon>Bacteria</taxon>
        <taxon>Pseudomonadati</taxon>
        <taxon>Pseudomonadota</taxon>
        <taxon>Alphaproteobacteria</taxon>
        <taxon>Rhodobacterales</taxon>
        <taxon>Paracoccaceae</taxon>
        <taxon>Paracoccus</taxon>
    </lineage>
</organism>
<evidence type="ECO:0000313" key="3">
    <source>
        <dbReference type="EMBL" id="TJZ85473.1"/>
    </source>
</evidence>
<evidence type="ECO:0000313" key="4">
    <source>
        <dbReference type="Proteomes" id="UP000306223"/>
    </source>
</evidence>
<keyword evidence="1" id="KW-1133">Transmembrane helix</keyword>
<protein>
    <recommendedName>
        <fullName evidence="2">DUF883 domain-containing protein</fullName>
    </recommendedName>
</protein>
<reference evidence="3 4" key="1">
    <citation type="submission" date="2019-04" db="EMBL/GenBank/DDBJ databases">
        <authorList>
            <person name="Li J."/>
        </authorList>
    </citation>
    <scope>NUCLEOTIDE SEQUENCE [LARGE SCALE GENOMIC DNA]</scope>
    <source>
        <strain evidence="3 4">CCTCC AB2016182</strain>
    </source>
</reference>
<dbReference type="AlphaFoldDB" id="A0A4U0QTR3"/>
<dbReference type="RefSeq" id="WP_136855910.1">
    <property type="nucleotide sequence ID" value="NZ_SUNH01000008.1"/>
</dbReference>